<dbReference type="GO" id="GO:0006402">
    <property type="term" value="P:mRNA catabolic process"/>
    <property type="evidence" value="ECO:0007669"/>
    <property type="project" value="TreeGrafter"/>
</dbReference>
<evidence type="ECO:0000313" key="4">
    <source>
        <dbReference type="Proteomes" id="UP001150538"/>
    </source>
</evidence>
<dbReference type="InterPro" id="IPR001900">
    <property type="entry name" value="RNase_II/R"/>
</dbReference>
<dbReference type="PANTHER" id="PTHR23355:SF65">
    <property type="entry name" value="EXORIBONUCLEASE CYT-4, PUTATIVE (AFU_ORTHOLOGUE AFUA_7G01550)-RELATED"/>
    <property type="match status" value="1"/>
</dbReference>
<evidence type="ECO:0000256" key="1">
    <source>
        <dbReference type="SAM" id="MobiDB-lite"/>
    </source>
</evidence>
<gene>
    <name evidence="3" type="primary">MSU1</name>
    <name evidence="3" type="ORF">H4219_002961</name>
</gene>
<keyword evidence="3" id="KW-0378">Hydrolase</keyword>
<feature type="compositionally biased region" description="Polar residues" evidence="1">
    <location>
        <begin position="18"/>
        <end position="42"/>
    </location>
</feature>
<dbReference type="InterPro" id="IPR050180">
    <property type="entry name" value="RNR_Ribonuclease"/>
</dbReference>
<feature type="region of interest" description="Disordered" evidence="1">
    <location>
        <begin position="1"/>
        <end position="47"/>
    </location>
</feature>
<proteinExistence type="predicted"/>
<feature type="compositionally biased region" description="Basic and acidic residues" evidence="1">
    <location>
        <begin position="8"/>
        <end position="17"/>
    </location>
</feature>
<dbReference type="EC" id="3.1.13.1" evidence="3"/>
<organism evidence="3 4">
    <name type="scientific">Mycoemilia scoparia</name>
    <dbReference type="NCBI Taxonomy" id="417184"/>
    <lineage>
        <taxon>Eukaryota</taxon>
        <taxon>Fungi</taxon>
        <taxon>Fungi incertae sedis</taxon>
        <taxon>Zoopagomycota</taxon>
        <taxon>Kickxellomycotina</taxon>
        <taxon>Kickxellomycetes</taxon>
        <taxon>Kickxellales</taxon>
        <taxon>Kickxellaceae</taxon>
        <taxon>Mycoemilia</taxon>
    </lineage>
</organism>
<dbReference type="GO" id="GO:0003723">
    <property type="term" value="F:RNA binding"/>
    <property type="evidence" value="ECO:0007669"/>
    <property type="project" value="InterPro"/>
</dbReference>
<keyword evidence="3" id="KW-0269">Exonuclease</keyword>
<keyword evidence="4" id="KW-1185">Reference proteome</keyword>
<dbReference type="EMBL" id="JANBPU010000060">
    <property type="protein sequence ID" value="KAJ1917851.1"/>
    <property type="molecule type" value="Genomic_DNA"/>
</dbReference>
<evidence type="ECO:0000313" key="3">
    <source>
        <dbReference type="EMBL" id="KAJ1917851.1"/>
    </source>
</evidence>
<protein>
    <submittedName>
        <fullName evidence="3">3'-5' RNA exonuclease complex component</fullName>
        <ecNumber evidence="3">3.1.13.1</ecNumber>
    </submittedName>
</protein>
<dbReference type="SUPFAM" id="SSF50249">
    <property type="entry name" value="Nucleic acid-binding proteins"/>
    <property type="match status" value="1"/>
</dbReference>
<name>A0A9W8DTC2_9FUNG</name>
<dbReference type="OrthoDB" id="2285229at2759"/>
<dbReference type="Pfam" id="PF00773">
    <property type="entry name" value="RNB"/>
    <property type="match status" value="1"/>
</dbReference>
<dbReference type="Proteomes" id="UP001150538">
    <property type="component" value="Unassembled WGS sequence"/>
</dbReference>
<keyword evidence="3" id="KW-0540">Nuclease</keyword>
<dbReference type="InterPro" id="IPR012340">
    <property type="entry name" value="NA-bd_OB-fold"/>
</dbReference>
<sequence>MKLSTGEANKDTGKSEKLTNSINSDGSTTMEDSTSSDISQYKSDSEYNERVAKGFSEMISRLEEALSDPDPPNNYVDALAKLTTADGEEVIENRSILKRRPLKERFPKSVYGRNLKGTLLNGNDNGRNGISSVILERNQSYKEFKRGIVDPQKLIQIMTKMKTSSKSMDGGQNGMALTESNNSKENGISGSSRGYSTMARPSLLRSYNTTTATLGGYGLSGLPGKGMYKKCQYRIYSTNKLNQSRVDGKAISGSMAAKRQIQTNVMEEVVDDMEASSMMNKNNQKSNNENDNDFENDSDKTIRYPAKLILDIGDIVEIRDSQNSSALSSLSSNMRVGVVIKKLAGRFPFLIATKDGSIYGIRADDVGFRAQKYALRNSSLKMAGFEDPKEARRIREWAESNNIVKSASVKDTGLKETLQGMLEDIGAMSDEHKFLRVVTRLIEDFSKNSEQLKWGALKSLGGYWEMRMQEAETSGGAGKEVRVTTRELAKQIFGTQAPSPLQVFAIYSYFVDNVLYFIPDHSWLCISGGFTLRPRDEVEKLKTVLEWTRNNSPQLVSFRDKARQLVAFSKNKRGEKVEKILLTPDSCVDGPPLPSSALMPLLTEKEVRDAKFNETDRMIIWLLQQYIYHHGSGYKYFRNPYDIIVPSVIKPLRVYGDVEVQSVAEFLIDIGVWPRWQNLAIYDRRIPIEGLGLDPTIDQEVELCERSVEKVSRRSLCDNEVKASPVIKEDVDFKNPGLGIDEFYPRDVVESLRRDFGDTPVYTIDDTDTTDVDDGISLEEVKNSDGSVSDWVHVHVADPTRYIHPGHRLSLFARKRLETLYPPERTYHMLPTKFATSIVGLNAEIMSNENLPIYAMTFSALVNSKGDIEDYKVTPSILRNVQALSYNDVNKYMNYDIASTTHDPAKLVIEDGASQEAITLRKLQLISQRHLEKRVSNGSFFHDLPAYDVKISEKSLPRFPSLPSSPSRMLVPTNKFDSELPEITITRSLAMLSPSNKLVSEMMLIAGRVAARFAYDRKITLPFRTQQAPDLDLHDMSGSVLPSSIPGITSEEARNAHSLFEAVRKQINPKTGEVKTTYYDEIRYMMNPAILSASPGQHYALGVNDPFGYTRVTSPIRRYLDMFSHWQIKSALLSKTFIKRSELEYQIPFMFKLEVAQKQIGYQSKQIWALLKAQQIFKSDPSRVFDAYVVTRDLSRSFIIVVVKDFGFFSMLPHKYPGDVDKLPVAGTPVKIRFNLLQPHSNMAKADWAE</sequence>
<dbReference type="AlphaFoldDB" id="A0A9W8DTC2"/>
<feature type="compositionally biased region" description="Low complexity" evidence="1">
    <location>
        <begin position="279"/>
        <end position="289"/>
    </location>
</feature>
<dbReference type="GO" id="GO:0000932">
    <property type="term" value="C:P-body"/>
    <property type="evidence" value="ECO:0007669"/>
    <property type="project" value="TreeGrafter"/>
</dbReference>
<accession>A0A9W8DTC2</accession>
<dbReference type="PANTHER" id="PTHR23355">
    <property type="entry name" value="RIBONUCLEASE"/>
    <property type="match status" value="1"/>
</dbReference>
<evidence type="ECO:0000259" key="2">
    <source>
        <dbReference type="SMART" id="SM00955"/>
    </source>
</evidence>
<reference evidence="3" key="1">
    <citation type="submission" date="2022-07" db="EMBL/GenBank/DDBJ databases">
        <title>Phylogenomic reconstructions and comparative analyses of Kickxellomycotina fungi.</title>
        <authorList>
            <person name="Reynolds N.K."/>
            <person name="Stajich J.E."/>
            <person name="Barry K."/>
            <person name="Grigoriev I.V."/>
            <person name="Crous P."/>
            <person name="Smith M.E."/>
        </authorList>
    </citation>
    <scope>NUCLEOTIDE SEQUENCE</scope>
    <source>
        <strain evidence="3">NBRC 100468</strain>
    </source>
</reference>
<dbReference type="SMART" id="SM00955">
    <property type="entry name" value="RNB"/>
    <property type="match status" value="1"/>
</dbReference>
<comment type="caution">
    <text evidence="3">The sequence shown here is derived from an EMBL/GenBank/DDBJ whole genome shotgun (WGS) entry which is preliminary data.</text>
</comment>
<feature type="region of interest" description="Disordered" evidence="1">
    <location>
        <begin position="279"/>
        <end position="298"/>
    </location>
</feature>
<dbReference type="GO" id="GO:0008859">
    <property type="term" value="F:exoribonuclease II activity"/>
    <property type="evidence" value="ECO:0007669"/>
    <property type="project" value="UniProtKB-EC"/>
</dbReference>
<feature type="domain" description="RNB" evidence="2">
    <location>
        <begin position="753"/>
        <end position="1134"/>
    </location>
</feature>